<keyword evidence="3" id="KW-1185">Reference proteome</keyword>
<reference evidence="2" key="1">
    <citation type="submission" date="2020-12" db="EMBL/GenBank/DDBJ databases">
        <title>Clostridium thailandense sp. nov., a novel acetogenic bacterium isolated from peat land soil in Thailand.</title>
        <authorList>
            <person name="Chaikitkaew S."/>
            <person name="Birkeland N.K."/>
        </authorList>
    </citation>
    <scope>NUCLEOTIDE SEQUENCE</scope>
    <source>
        <strain evidence="2">DSM 17425</strain>
    </source>
</reference>
<name>A0A934HVY9_9CLOT</name>
<feature type="transmembrane region" description="Helical" evidence="1">
    <location>
        <begin position="184"/>
        <end position="202"/>
    </location>
</feature>
<proteinExistence type="predicted"/>
<gene>
    <name evidence="2" type="ORF">I6U51_23365</name>
</gene>
<dbReference type="RefSeq" id="WP_211144960.1">
    <property type="nucleotide sequence ID" value="NZ_JAEEGB010000048.1"/>
</dbReference>
<evidence type="ECO:0000256" key="1">
    <source>
        <dbReference type="SAM" id="Phobius"/>
    </source>
</evidence>
<dbReference type="AlphaFoldDB" id="A0A934HVY9"/>
<feature type="transmembrane region" description="Helical" evidence="1">
    <location>
        <begin position="397"/>
        <end position="418"/>
    </location>
</feature>
<organism evidence="2 3">
    <name type="scientific">Clostridium aciditolerans</name>
    <dbReference type="NCBI Taxonomy" id="339861"/>
    <lineage>
        <taxon>Bacteria</taxon>
        <taxon>Bacillati</taxon>
        <taxon>Bacillota</taxon>
        <taxon>Clostridia</taxon>
        <taxon>Eubacteriales</taxon>
        <taxon>Clostridiaceae</taxon>
        <taxon>Clostridium</taxon>
    </lineage>
</organism>
<feature type="transmembrane region" description="Helical" evidence="1">
    <location>
        <begin position="293"/>
        <end position="322"/>
    </location>
</feature>
<dbReference type="Proteomes" id="UP000622687">
    <property type="component" value="Unassembled WGS sequence"/>
</dbReference>
<feature type="transmembrane region" description="Helical" evidence="1">
    <location>
        <begin position="152"/>
        <end position="172"/>
    </location>
</feature>
<feature type="transmembrane region" description="Helical" evidence="1">
    <location>
        <begin position="208"/>
        <end position="231"/>
    </location>
</feature>
<dbReference type="EMBL" id="JAEEGB010000048">
    <property type="protein sequence ID" value="MBI6875616.1"/>
    <property type="molecule type" value="Genomic_DNA"/>
</dbReference>
<protein>
    <submittedName>
        <fullName evidence="2">Uncharacterized protein</fullName>
    </submittedName>
</protein>
<feature type="transmembrane region" description="Helical" evidence="1">
    <location>
        <begin position="430"/>
        <end position="459"/>
    </location>
</feature>
<comment type="caution">
    <text evidence="2">The sequence shown here is derived from an EMBL/GenBank/DDBJ whole genome shotgun (WGS) entry which is preliminary data.</text>
</comment>
<keyword evidence="1" id="KW-0472">Membrane</keyword>
<sequence length="473" mass="55645">MEYLIKLKKDIVFIISLFESWISYYHKKRIIKYVALANMLFIILLDLIVMIATYSILYITNKQLFMSKLQLFMFYMTVLFAITFQNIFDADFNIASKIKVLLFSVFEGLTIKQVFTNIGTYCGISFGLFIWLYISIHNYIKAFNINKISKESMLQLIVIIVLILTFIIYVYGINNSDTKNKRKLVLYGISALVTFISTINNITEILDFKFVGSIIGVILSIDRFANAYGALMKNYYEKNRCLNETMKELCEEKNLTFENIDSFIKNRFSKFIKSIKDLYYIFKSLENKKKFKVILYIIFSPVIVIVLIGIGANIAIFGMNFIEKFFHYMFYKLNYATYGVEGVLWGILRAILKLVGIVLYIIVLVICILYILDTILNIRNKLKNKKKFKELQKKIEILIVSIFIFDFIMIIPFSIFDIRNNNVISYVFKAIMYIDLCILMLYIISIIINWIINVIYNVINKIKKKLKQYKKDK</sequence>
<feature type="transmembrane region" description="Helical" evidence="1">
    <location>
        <begin position="69"/>
        <end position="88"/>
    </location>
</feature>
<keyword evidence="1" id="KW-1133">Transmembrane helix</keyword>
<accession>A0A934HVY9</accession>
<feature type="transmembrane region" description="Helical" evidence="1">
    <location>
        <begin position="354"/>
        <end position="376"/>
    </location>
</feature>
<evidence type="ECO:0000313" key="2">
    <source>
        <dbReference type="EMBL" id="MBI6875616.1"/>
    </source>
</evidence>
<keyword evidence="1" id="KW-0812">Transmembrane</keyword>
<evidence type="ECO:0000313" key="3">
    <source>
        <dbReference type="Proteomes" id="UP000622687"/>
    </source>
</evidence>
<feature type="transmembrane region" description="Helical" evidence="1">
    <location>
        <begin position="118"/>
        <end position="140"/>
    </location>
</feature>
<feature type="transmembrane region" description="Helical" evidence="1">
    <location>
        <begin position="30"/>
        <end position="57"/>
    </location>
</feature>